<keyword evidence="2" id="KW-0472">Membrane</keyword>
<keyword evidence="4" id="KW-1185">Reference proteome</keyword>
<evidence type="ECO:0008006" key="5">
    <source>
        <dbReference type="Google" id="ProtNLM"/>
    </source>
</evidence>
<dbReference type="EMBL" id="JAWRVE010000035">
    <property type="protein sequence ID" value="KAL1870858.1"/>
    <property type="molecule type" value="Genomic_DNA"/>
</dbReference>
<gene>
    <name evidence="3" type="ORF">Daus18300_004947</name>
</gene>
<evidence type="ECO:0000256" key="1">
    <source>
        <dbReference type="SAM" id="MobiDB-lite"/>
    </source>
</evidence>
<evidence type="ECO:0000256" key="2">
    <source>
        <dbReference type="SAM" id="Phobius"/>
    </source>
</evidence>
<comment type="caution">
    <text evidence="3">The sequence shown here is derived from an EMBL/GenBank/DDBJ whole genome shotgun (WGS) entry which is preliminary data.</text>
</comment>
<protein>
    <recommendedName>
        <fullName evidence="5">LPXTG-domain-containing protein</fullName>
    </recommendedName>
</protein>
<name>A0ABR3X4J5_9PEZI</name>
<feature type="region of interest" description="Disordered" evidence="1">
    <location>
        <begin position="264"/>
        <end position="427"/>
    </location>
</feature>
<feature type="region of interest" description="Disordered" evidence="1">
    <location>
        <begin position="174"/>
        <end position="199"/>
    </location>
</feature>
<reference evidence="3 4" key="1">
    <citation type="journal article" date="2024" name="IMA Fungus">
        <title>IMA Genome - F19 : A genome assembly and annotation guide to empower mycologists, including annotated draft genome sequences of Ceratocystis pirilliformis, Diaporthe australafricana, Fusarium ophioides, Paecilomyces lecythidis, and Sporothrix stenoceras.</title>
        <authorList>
            <person name="Aylward J."/>
            <person name="Wilson A.M."/>
            <person name="Visagie C.M."/>
            <person name="Spraker J."/>
            <person name="Barnes I."/>
            <person name="Buitendag C."/>
            <person name="Ceriani C."/>
            <person name="Del Mar Angel L."/>
            <person name="du Plessis D."/>
            <person name="Fuchs T."/>
            <person name="Gasser K."/>
            <person name="Kramer D."/>
            <person name="Li W."/>
            <person name="Munsamy K."/>
            <person name="Piso A."/>
            <person name="Price J.L."/>
            <person name="Sonnekus B."/>
            <person name="Thomas C."/>
            <person name="van der Nest A."/>
            <person name="van Dijk A."/>
            <person name="van Heerden A."/>
            <person name="van Vuuren N."/>
            <person name="Yilmaz N."/>
            <person name="Duong T.A."/>
            <person name="van der Merwe N.A."/>
            <person name="Wingfield M.J."/>
            <person name="Wingfield B.D."/>
        </authorList>
    </citation>
    <scope>NUCLEOTIDE SEQUENCE [LARGE SCALE GENOMIC DNA]</scope>
    <source>
        <strain evidence="3 4">CMW 18300</strain>
    </source>
</reference>
<evidence type="ECO:0000313" key="4">
    <source>
        <dbReference type="Proteomes" id="UP001583177"/>
    </source>
</evidence>
<feature type="compositionally biased region" description="Polar residues" evidence="1">
    <location>
        <begin position="184"/>
        <end position="199"/>
    </location>
</feature>
<keyword evidence="2" id="KW-0812">Transmembrane</keyword>
<sequence>MENGNLSTTDPEFGYCDDGTVTGEFYSSCLNCVASGGDTKYVANALVALEAGCLQRPSAVDVLGLSNSVFSNRTINIVDPATLEKSPDTPTLGTPAIAGVVVGAVVLVALISACVFIRCRKRRNRAAIGSDPRWSKTHRAHKRKSSFSFRCRNILASPMSPKFFRDDLTPVQEHPPYGSLDAMATSQVSGDASDVTSSPQERYYIESKQKPTRPAYEQVWSPQHAPPEFMTVYVPEEEHVQQQPANFPLPEKKSFSEKRQLTIDTTLAPPRPARQSPKADTFSVLKTIHQPSMPPSLPALSTHHRPTSYTSTMSAQSQTPSARSRAKMTTMSSQGNGYPNLNTTPSTASPLLKQQNHGWPSPPRESPGGWFPPPPPPPGSRAVSSSSSPFRNGRKTSGSAVKKARRESGSPVETHQIQISFPAPPQR</sequence>
<feature type="compositionally biased region" description="Pro residues" evidence="1">
    <location>
        <begin position="360"/>
        <end position="379"/>
    </location>
</feature>
<feature type="compositionally biased region" description="Polar residues" evidence="1">
    <location>
        <begin position="307"/>
        <end position="358"/>
    </location>
</feature>
<keyword evidence="2" id="KW-1133">Transmembrane helix</keyword>
<accession>A0ABR3X4J5</accession>
<organism evidence="3 4">
    <name type="scientific">Diaporthe australafricana</name>
    <dbReference type="NCBI Taxonomy" id="127596"/>
    <lineage>
        <taxon>Eukaryota</taxon>
        <taxon>Fungi</taxon>
        <taxon>Dikarya</taxon>
        <taxon>Ascomycota</taxon>
        <taxon>Pezizomycotina</taxon>
        <taxon>Sordariomycetes</taxon>
        <taxon>Sordariomycetidae</taxon>
        <taxon>Diaporthales</taxon>
        <taxon>Diaporthaceae</taxon>
        <taxon>Diaporthe</taxon>
    </lineage>
</organism>
<feature type="compositionally biased region" description="Low complexity" evidence="1">
    <location>
        <begin position="380"/>
        <end position="391"/>
    </location>
</feature>
<proteinExistence type="predicted"/>
<feature type="transmembrane region" description="Helical" evidence="2">
    <location>
        <begin position="96"/>
        <end position="117"/>
    </location>
</feature>
<dbReference type="Proteomes" id="UP001583177">
    <property type="component" value="Unassembled WGS sequence"/>
</dbReference>
<evidence type="ECO:0000313" key="3">
    <source>
        <dbReference type="EMBL" id="KAL1870858.1"/>
    </source>
</evidence>